<dbReference type="Proteomes" id="UP000289738">
    <property type="component" value="Chromosome B09"/>
</dbReference>
<sequence length="119" mass="13899">MRTIAKNKVKLANHVSKLPLVIHSRLEKVRNESKHWHPIWTGDTGYVKFEVHGYPANHVVDLGKRLCTCQFWMLTRIPYVHACAALARVNKSLEDFFHKLVTIESYRETYQHHINPILG</sequence>
<dbReference type="PANTHER" id="PTHR31973:SF187">
    <property type="entry name" value="MUTATOR TRANSPOSASE MUDRA PROTEIN"/>
    <property type="match status" value="1"/>
</dbReference>
<protein>
    <recommendedName>
        <fullName evidence="1">Zinc finger PMZ-type domain-containing protein</fullName>
    </recommendedName>
</protein>
<comment type="caution">
    <text evidence="2">The sequence shown here is derived from an EMBL/GenBank/DDBJ whole genome shotgun (WGS) entry which is preliminary data.</text>
</comment>
<feature type="domain" description="Zinc finger PMZ-type" evidence="1">
    <location>
        <begin position="65"/>
        <end position="92"/>
    </location>
</feature>
<reference evidence="2 3" key="1">
    <citation type="submission" date="2019-01" db="EMBL/GenBank/DDBJ databases">
        <title>Sequencing of cultivated peanut Arachis hypogaea provides insights into genome evolution and oil improvement.</title>
        <authorList>
            <person name="Chen X."/>
        </authorList>
    </citation>
    <scope>NUCLEOTIDE SEQUENCE [LARGE SCALE GENOMIC DNA]</scope>
    <source>
        <strain evidence="3">cv. Fuhuasheng</strain>
        <tissue evidence="2">Leaves</tissue>
    </source>
</reference>
<dbReference type="GO" id="GO:0008270">
    <property type="term" value="F:zinc ion binding"/>
    <property type="evidence" value="ECO:0007669"/>
    <property type="project" value="InterPro"/>
</dbReference>
<dbReference type="SMART" id="SM00575">
    <property type="entry name" value="ZnF_PMZ"/>
    <property type="match status" value="1"/>
</dbReference>
<gene>
    <name evidence="2" type="ORF">Ahy_B09g096142</name>
</gene>
<organism evidence="2 3">
    <name type="scientific">Arachis hypogaea</name>
    <name type="common">Peanut</name>
    <dbReference type="NCBI Taxonomy" id="3818"/>
    <lineage>
        <taxon>Eukaryota</taxon>
        <taxon>Viridiplantae</taxon>
        <taxon>Streptophyta</taxon>
        <taxon>Embryophyta</taxon>
        <taxon>Tracheophyta</taxon>
        <taxon>Spermatophyta</taxon>
        <taxon>Magnoliopsida</taxon>
        <taxon>eudicotyledons</taxon>
        <taxon>Gunneridae</taxon>
        <taxon>Pentapetalae</taxon>
        <taxon>rosids</taxon>
        <taxon>fabids</taxon>
        <taxon>Fabales</taxon>
        <taxon>Fabaceae</taxon>
        <taxon>Papilionoideae</taxon>
        <taxon>50 kb inversion clade</taxon>
        <taxon>dalbergioids sensu lato</taxon>
        <taxon>Dalbergieae</taxon>
        <taxon>Pterocarpus clade</taxon>
        <taxon>Arachis</taxon>
    </lineage>
</organism>
<evidence type="ECO:0000259" key="1">
    <source>
        <dbReference type="SMART" id="SM00575"/>
    </source>
</evidence>
<accession>A0A444XIS5</accession>
<dbReference type="EMBL" id="SDMP01000019">
    <property type="protein sequence ID" value="RYQ89568.1"/>
    <property type="molecule type" value="Genomic_DNA"/>
</dbReference>
<dbReference type="InterPro" id="IPR006564">
    <property type="entry name" value="Znf_PMZ"/>
</dbReference>
<evidence type="ECO:0000313" key="3">
    <source>
        <dbReference type="Proteomes" id="UP000289738"/>
    </source>
</evidence>
<proteinExistence type="predicted"/>
<name>A0A444XIS5_ARAHY</name>
<evidence type="ECO:0000313" key="2">
    <source>
        <dbReference type="EMBL" id="RYQ89568.1"/>
    </source>
</evidence>
<dbReference type="PANTHER" id="PTHR31973">
    <property type="entry name" value="POLYPROTEIN, PUTATIVE-RELATED"/>
    <property type="match status" value="1"/>
</dbReference>
<dbReference type="AlphaFoldDB" id="A0A444XIS5"/>
<dbReference type="STRING" id="3818.A0A444XIS5"/>
<keyword evidence="3" id="KW-1185">Reference proteome</keyword>